<keyword evidence="1" id="KW-1133">Transmembrane helix</keyword>
<organism evidence="2 3">
    <name type="scientific">Anisodus acutangulus</name>
    <dbReference type="NCBI Taxonomy" id="402998"/>
    <lineage>
        <taxon>Eukaryota</taxon>
        <taxon>Viridiplantae</taxon>
        <taxon>Streptophyta</taxon>
        <taxon>Embryophyta</taxon>
        <taxon>Tracheophyta</taxon>
        <taxon>Spermatophyta</taxon>
        <taxon>Magnoliopsida</taxon>
        <taxon>eudicotyledons</taxon>
        <taxon>Gunneridae</taxon>
        <taxon>Pentapetalae</taxon>
        <taxon>asterids</taxon>
        <taxon>lamiids</taxon>
        <taxon>Solanales</taxon>
        <taxon>Solanaceae</taxon>
        <taxon>Solanoideae</taxon>
        <taxon>Hyoscyameae</taxon>
        <taxon>Anisodus</taxon>
    </lineage>
</organism>
<dbReference type="PANTHER" id="PTHR11453:SF40">
    <property type="entry name" value="BORON TRANSPORTER 4-RELATED"/>
    <property type="match status" value="1"/>
</dbReference>
<keyword evidence="1" id="KW-0472">Membrane</keyword>
<evidence type="ECO:0000313" key="2">
    <source>
        <dbReference type="EMBL" id="KAJ8535968.1"/>
    </source>
</evidence>
<dbReference type="Proteomes" id="UP001152561">
    <property type="component" value="Unassembled WGS sequence"/>
</dbReference>
<dbReference type="GO" id="GO:0005452">
    <property type="term" value="F:solute:inorganic anion antiporter activity"/>
    <property type="evidence" value="ECO:0007669"/>
    <property type="project" value="InterPro"/>
</dbReference>
<dbReference type="EMBL" id="JAJAGQ010000018">
    <property type="protein sequence ID" value="KAJ8535968.1"/>
    <property type="molecule type" value="Genomic_DNA"/>
</dbReference>
<comment type="caution">
    <text evidence="2">The sequence shown here is derived from an EMBL/GenBank/DDBJ whole genome shotgun (WGS) entry which is preliminary data.</text>
</comment>
<dbReference type="GO" id="GO:0006820">
    <property type="term" value="P:monoatomic anion transport"/>
    <property type="evidence" value="ECO:0007669"/>
    <property type="project" value="InterPro"/>
</dbReference>
<evidence type="ECO:0000313" key="3">
    <source>
        <dbReference type="Proteomes" id="UP001152561"/>
    </source>
</evidence>
<feature type="transmembrane region" description="Helical" evidence="1">
    <location>
        <begin position="49"/>
        <end position="69"/>
    </location>
</feature>
<gene>
    <name evidence="2" type="ORF">K7X08_034369</name>
</gene>
<accession>A0A9Q1R1K2</accession>
<dbReference type="AlphaFoldDB" id="A0A9Q1R1K2"/>
<protein>
    <submittedName>
        <fullName evidence="2">Uncharacterized protein</fullName>
    </submittedName>
</protein>
<keyword evidence="1" id="KW-0812">Transmembrane</keyword>
<dbReference type="GO" id="GO:0005886">
    <property type="term" value="C:plasma membrane"/>
    <property type="evidence" value="ECO:0007669"/>
    <property type="project" value="TreeGrafter"/>
</dbReference>
<sequence>MLALPFTLLVTSEKLESKCICIITLWGLASEFSIPKSEDPSLEKNQFHWLYTNGLLGIIFTFGLLYTALKSRKARSWWYGTGWIRSFVADYGVPLMTLLCGLIGLPPSNGVLPQSPMHTKSLAVLKKQLIRKKMVESAKESIRRKASNSEIYGNMQVPLMK</sequence>
<dbReference type="PANTHER" id="PTHR11453">
    <property type="entry name" value="ANION EXCHANGE PROTEIN"/>
    <property type="match status" value="1"/>
</dbReference>
<dbReference type="InterPro" id="IPR003020">
    <property type="entry name" value="HCO3_transpt_euk"/>
</dbReference>
<dbReference type="GO" id="GO:0050801">
    <property type="term" value="P:monoatomic ion homeostasis"/>
    <property type="evidence" value="ECO:0007669"/>
    <property type="project" value="TreeGrafter"/>
</dbReference>
<name>A0A9Q1R1K2_9SOLA</name>
<dbReference type="OrthoDB" id="1737832at2759"/>
<reference evidence="3" key="1">
    <citation type="journal article" date="2023" name="Proc. Natl. Acad. Sci. U.S.A.">
        <title>Genomic and structural basis for evolution of tropane alkaloid biosynthesis.</title>
        <authorList>
            <person name="Wanga Y.-J."/>
            <person name="Taina T."/>
            <person name="Yua J.-Y."/>
            <person name="Lia J."/>
            <person name="Xua B."/>
            <person name="Chenc J."/>
            <person name="D'Auriad J.C."/>
            <person name="Huanga J.-P."/>
            <person name="Huanga S.-X."/>
        </authorList>
    </citation>
    <scope>NUCLEOTIDE SEQUENCE [LARGE SCALE GENOMIC DNA]</scope>
    <source>
        <strain evidence="3">cv. KIB-2019</strain>
    </source>
</reference>
<evidence type="ECO:0000256" key="1">
    <source>
        <dbReference type="SAM" id="Phobius"/>
    </source>
</evidence>
<proteinExistence type="predicted"/>
<keyword evidence="3" id="KW-1185">Reference proteome</keyword>